<dbReference type="InterPro" id="IPR000453">
    <property type="entry name" value="Chorismate_synth"/>
</dbReference>
<dbReference type="EMBL" id="DWWS01000074">
    <property type="protein sequence ID" value="HJC25931.1"/>
    <property type="molecule type" value="Genomic_DNA"/>
</dbReference>
<evidence type="ECO:0000256" key="3">
    <source>
        <dbReference type="ARBA" id="ARBA00013036"/>
    </source>
</evidence>
<dbReference type="AlphaFoldDB" id="A0A9D2NIB2"/>
<evidence type="ECO:0000256" key="10">
    <source>
        <dbReference type="ARBA" id="ARBA00023239"/>
    </source>
</evidence>
<comment type="pathway">
    <text evidence="1 11 12">Metabolic intermediate biosynthesis; chorismate biosynthesis; chorismate from D-erythrose 4-phosphate and phosphoenolpyruvate: step 7/7.</text>
</comment>
<feature type="binding site" evidence="11">
    <location>
        <position position="281"/>
    </location>
    <ligand>
        <name>FMN</name>
        <dbReference type="ChEBI" id="CHEBI:58210"/>
    </ligand>
</feature>
<protein>
    <recommendedName>
        <fullName evidence="3 11">Chorismate synthase</fullName>
        <shortName evidence="11">CS</shortName>
        <ecNumber evidence="3 11">4.2.3.5</ecNumber>
    </recommendedName>
    <alternativeName>
        <fullName evidence="11">5-enolpyruvylshikimate-3-phosphate phospholyase</fullName>
    </alternativeName>
</protein>
<dbReference type="GO" id="GO:0005829">
    <property type="term" value="C:cytosol"/>
    <property type="evidence" value="ECO:0007669"/>
    <property type="project" value="TreeGrafter"/>
</dbReference>
<dbReference type="NCBIfam" id="TIGR00033">
    <property type="entry name" value="aroC"/>
    <property type="match status" value="1"/>
</dbReference>
<keyword evidence="10 11" id="KW-0456">Lyase</keyword>
<dbReference type="PROSITE" id="PS00788">
    <property type="entry name" value="CHORISMATE_SYNTHASE_2"/>
    <property type="match status" value="1"/>
</dbReference>
<comment type="similarity">
    <text evidence="2 11 12">Belongs to the chorismate synthase family.</text>
</comment>
<organism evidence="13 14">
    <name type="scientific">Candidatus Eisenbergiella merdavium</name>
    <dbReference type="NCBI Taxonomy" id="2838551"/>
    <lineage>
        <taxon>Bacteria</taxon>
        <taxon>Bacillati</taxon>
        <taxon>Bacillota</taxon>
        <taxon>Clostridia</taxon>
        <taxon>Lachnospirales</taxon>
        <taxon>Lachnospiraceae</taxon>
        <taxon>Eisenbergiella</taxon>
    </lineage>
</organism>
<evidence type="ECO:0000256" key="9">
    <source>
        <dbReference type="ARBA" id="ARBA00023141"/>
    </source>
</evidence>
<reference evidence="13" key="2">
    <citation type="submission" date="2021-04" db="EMBL/GenBank/DDBJ databases">
        <authorList>
            <person name="Gilroy R."/>
        </authorList>
    </citation>
    <scope>NUCLEOTIDE SEQUENCE</scope>
    <source>
        <strain evidence="13">USAMLcec2-132</strain>
    </source>
</reference>
<evidence type="ECO:0000256" key="7">
    <source>
        <dbReference type="ARBA" id="ARBA00022827"/>
    </source>
</evidence>
<dbReference type="InterPro" id="IPR035904">
    <property type="entry name" value="Chorismate_synth_AroC_sf"/>
</dbReference>
<dbReference type="Gene3D" id="3.60.150.10">
    <property type="entry name" value="Chorismate synthase AroC"/>
    <property type="match status" value="1"/>
</dbReference>
<dbReference type="PANTHER" id="PTHR21085:SF0">
    <property type="entry name" value="CHORISMATE SYNTHASE"/>
    <property type="match status" value="1"/>
</dbReference>
<keyword evidence="5 11" id="KW-0285">Flavoprotein</keyword>
<dbReference type="Pfam" id="PF01264">
    <property type="entry name" value="Chorismate_synt"/>
    <property type="match status" value="1"/>
</dbReference>
<dbReference type="GO" id="GO:0004107">
    <property type="term" value="F:chorismate synthase activity"/>
    <property type="evidence" value="ECO:0007669"/>
    <property type="project" value="UniProtKB-UniRule"/>
</dbReference>
<feature type="binding site" evidence="11">
    <location>
        <begin position="296"/>
        <end position="300"/>
    </location>
    <ligand>
        <name>FMN</name>
        <dbReference type="ChEBI" id="CHEBI:58210"/>
    </ligand>
</feature>
<evidence type="ECO:0000313" key="14">
    <source>
        <dbReference type="Proteomes" id="UP000823891"/>
    </source>
</evidence>
<feature type="binding site" evidence="11">
    <location>
        <position position="54"/>
    </location>
    <ligand>
        <name>NADP(+)</name>
        <dbReference type="ChEBI" id="CHEBI:58349"/>
    </ligand>
</feature>
<evidence type="ECO:0000256" key="2">
    <source>
        <dbReference type="ARBA" id="ARBA00008014"/>
    </source>
</evidence>
<keyword evidence="4 11" id="KW-0028">Amino-acid biosynthesis</keyword>
<comment type="cofactor">
    <cofactor evidence="11 12">
        <name>FMNH2</name>
        <dbReference type="ChEBI" id="CHEBI:57618"/>
    </cofactor>
    <text evidence="11 12">Reduced FMN (FMNH(2)).</text>
</comment>
<comment type="caution">
    <text evidence="11">Lacks conserved residue(s) required for the propagation of feature annotation.</text>
</comment>
<evidence type="ECO:0000313" key="13">
    <source>
        <dbReference type="EMBL" id="HJC25931.1"/>
    </source>
</evidence>
<evidence type="ECO:0000256" key="5">
    <source>
        <dbReference type="ARBA" id="ARBA00022630"/>
    </source>
</evidence>
<evidence type="ECO:0000256" key="6">
    <source>
        <dbReference type="ARBA" id="ARBA00022643"/>
    </source>
</evidence>
<proteinExistence type="inferred from homology"/>
<name>A0A9D2NIB2_9FIRM</name>
<sequence length="364" mass="38455">MAGNTFGKQFRITTWGESHGKALGVVVDGVPAGLPVSEEEIQRFLDRRKPGGSRFSTPRKEADAVQILSGVFEGRATGTPISLLIPNTSQRSSDYGEIASYYRPGHADYTYDAKYGFRDYRGGGRSSGRETAGRVAAGAIASLLLKQLGIRVCAYTKSIGPVACEGFCEEEIARNPLCMPDADAASRAEGFLEECMKQSDSAGGVVECFADGVPAGLGDPVFDKLDAALAGAVMSIGAVKAVEIGDGTAAALARGSESNDPFRMEDGSVKKASNHAGGILGGISDGSRILLRAHIKPTPSIFSEQQTVNRNGEDISIRIRGRHDPVIVPRAVVVVEAMTALVLADALLSNMTARLDGIKNFYRV</sequence>
<keyword evidence="9 11" id="KW-0057">Aromatic amino acid biosynthesis</keyword>
<keyword evidence="7 11" id="KW-0274">FAD</keyword>
<evidence type="ECO:0000256" key="4">
    <source>
        <dbReference type="ARBA" id="ARBA00022605"/>
    </source>
</evidence>
<reference evidence="13" key="1">
    <citation type="journal article" date="2021" name="PeerJ">
        <title>Extensive microbial diversity within the chicken gut microbiome revealed by metagenomics and culture.</title>
        <authorList>
            <person name="Gilroy R."/>
            <person name="Ravi A."/>
            <person name="Getino M."/>
            <person name="Pursley I."/>
            <person name="Horton D.L."/>
            <person name="Alikhan N.F."/>
            <person name="Baker D."/>
            <person name="Gharbi K."/>
            <person name="Hall N."/>
            <person name="Watson M."/>
            <person name="Adriaenssens E.M."/>
            <person name="Foster-Nyarko E."/>
            <person name="Jarju S."/>
            <person name="Secka A."/>
            <person name="Antonio M."/>
            <person name="Oren A."/>
            <person name="Chaudhuri R.R."/>
            <person name="La Ragione R."/>
            <person name="Hildebrand F."/>
            <person name="Pallen M.J."/>
        </authorList>
    </citation>
    <scope>NUCLEOTIDE SEQUENCE</scope>
    <source>
        <strain evidence="13">USAMLcec2-132</strain>
    </source>
</reference>
<dbReference type="GO" id="GO:0009073">
    <property type="term" value="P:aromatic amino acid family biosynthetic process"/>
    <property type="evidence" value="ECO:0007669"/>
    <property type="project" value="UniProtKB-KW"/>
</dbReference>
<accession>A0A9D2NIB2</accession>
<dbReference type="PROSITE" id="PS00787">
    <property type="entry name" value="CHORISMATE_SYNTHASE_1"/>
    <property type="match status" value="1"/>
</dbReference>
<dbReference type="InterPro" id="IPR020541">
    <property type="entry name" value="Chorismate_synthase_CS"/>
</dbReference>
<keyword evidence="6 11" id="KW-0288">FMN</keyword>
<dbReference type="PROSITE" id="PS00789">
    <property type="entry name" value="CHORISMATE_SYNTHASE_3"/>
    <property type="match status" value="1"/>
</dbReference>
<comment type="function">
    <text evidence="11">Catalyzes the anti-1,4-elimination of the C-3 phosphate and the C-6 proR hydrogen from 5-enolpyruvylshikimate-3-phosphate (EPSP) to yield chorismate, which is the branch point compound that serves as the starting substrate for the three terminal pathways of aromatic amino acid biosynthesis. This reaction introduces a second double bond into the aromatic ring system.</text>
</comment>
<comment type="catalytic activity">
    <reaction evidence="11 12">
        <text>5-O-(1-carboxyvinyl)-3-phosphoshikimate = chorismate + phosphate</text>
        <dbReference type="Rhea" id="RHEA:21020"/>
        <dbReference type="ChEBI" id="CHEBI:29748"/>
        <dbReference type="ChEBI" id="CHEBI:43474"/>
        <dbReference type="ChEBI" id="CHEBI:57701"/>
        <dbReference type="EC" id="4.2.3.5"/>
    </reaction>
</comment>
<evidence type="ECO:0000256" key="12">
    <source>
        <dbReference type="RuleBase" id="RU000605"/>
    </source>
</evidence>
<dbReference type="HAMAP" id="MF_00300">
    <property type="entry name" value="Chorismate_synth"/>
    <property type="match status" value="1"/>
</dbReference>
<feature type="binding site" evidence="11">
    <location>
        <position position="48"/>
    </location>
    <ligand>
        <name>NADP(+)</name>
        <dbReference type="ChEBI" id="CHEBI:58349"/>
    </ligand>
</feature>
<gene>
    <name evidence="11 13" type="primary">aroC</name>
    <name evidence="13" type="ORF">H9761_19915</name>
</gene>
<dbReference type="NCBIfam" id="NF003793">
    <property type="entry name" value="PRK05382.1"/>
    <property type="match status" value="1"/>
</dbReference>
<dbReference type="PIRSF" id="PIRSF001456">
    <property type="entry name" value="Chorismate_synth"/>
    <property type="match status" value="1"/>
</dbReference>
<evidence type="ECO:0000256" key="1">
    <source>
        <dbReference type="ARBA" id="ARBA00005044"/>
    </source>
</evidence>
<comment type="subunit">
    <text evidence="11">Homotetramer.</text>
</comment>
<keyword evidence="8 11" id="KW-0521">NADP</keyword>
<evidence type="ECO:0000256" key="8">
    <source>
        <dbReference type="ARBA" id="ARBA00022857"/>
    </source>
</evidence>
<feature type="binding site" evidence="11">
    <location>
        <position position="322"/>
    </location>
    <ligand>
        <name>FMN</name>
        <dbReference type="ChEBI" id="CHEBI:58210"/>
    </ligand>
</feature>
<dbReference type="PANTHER" id="PTHR21085">
    <property type="entry name" value="CHORISMATE SYNTHASE"/>
    <property type="match status" value="1"/>
</dbReference>
<dbReference type="EC" id="4.2.3.5" evidence="3 11"/>
<dbReference type="GO" id="GO:0009423">
    <property type="term" value="P:chorismate biosynthetic process"/>
    <property type="evidence" value="ECO:0007669"/>
    <property type="project" value="UniProtKB-UniRule"/>
</dbReference>
<evidence type="ECO:0000256" key="11">
    <source>
        <dbReference type="HAMAP-Rule" id="MF_00300"/>
    </source>
</evidence>
<dbReference type="GO" id="GO:0008652">
    <property type="term" value="P:amino acid biosynthetic process"/>
    <property type="evidence" value="ECO:0007669"/>
    <property type="project" value="UniProtKB-KW"/>
</dbReference>
<dbReference type="GO" id="GO:0010181">
    <property type="term" value="F:FMN binding"/>
    <property type="evidence" value="ECO:0007669"/>
    <property type="project" value="TreeGrafter"/>
</dbReference>
<comment type="caution">
    <text evidence="13">The sequence shown here is derived from an EMBL/GenBank/DDBJ whole genome shotgun (WGS) entry which is preliminary data.</text>
</comment>
<dbReference type="SUPFAM" id="SSF103263">
    <property type="entry name" value="Chorismate synthase, AroC"/>
    <property type="match status" value="1"/>
</dbReference>
<dbReference type="CDD" id="cd07304">
    <property type="entry name" value="Chorismate_synthase"/>
    <property type="match status" value="1"/>
</dbReference>
<dbReference type="Proteomes" id="UP000823891">
    <property type="component" value="Unassembled WGS sequence"/>
</dbReference>
<feature type="binding site" evidence="11">
    <location>
        <begin position="125"/>
        <end position="127"/>
    </location>
    <ligand>
        <name>FMN</name>
        <dbReference type="ChEBI" id="CHEBI:58210"/>
    </ligand>
</feature>